<dbReference type="EMBL" id="JBANFI010000005">
    <property type="protein sequence ID" value="MFK7161339.1"/>
    <property type="molecule type" value="Genomic_DNA"/>
</dbReference>
<organism evidence="1 2">
    <name type="scientific">Marinospirillum alkalitolerans</name>
    <dbReference type="NCBI Taxonomy" id="3123374"/>
    <lineage>
        <taxon>Bacteria</taxon>
        <taxon>Pseudomonadati</taxon>
        <taxon>Pseudomonadota</taxon>
        <taxon>Gammaproteobacteria</taxon>
        <taxon>Oceanospirillales</taxon>
        <taxon>Oceanospirillaceae</taxon>
        <taxon>Marinospirillum</taxon>
    </lineage>
</organism>
<protein>
    <recommendedName>
        <fullName evidence="3">DUF2946 domain-containing protein</fullName>
    </recommendedName>
</protein>
<name>A0ABW8PYI3_9GAMM</name>
<gene>
    <name evidence="1" type="ORF">V6U78_09860</name>
</gene>
<accession>A0ABW8PYI3</accession>
<evidence type="ECO:0000313" key="2">
    <source>
        <dbReference type="Proteomes" id="UP001621714"/>
    </source>
</evidence>
<dbReference type="RefSeq" id="WP_405339953.1">
    <property type="nucleotide sequence ID" value="NZ_JBANFI010000005.1"/>
</dbReference>
<sequence>MSDLRSQHQPFLCALMALLVLLWAPFSLALVSPIAASHAIQEATALSAELSPPCLSQRAAASESDQAVAQLLDHGSDCCELGSGCWQCHFCAGLLPATPRECPRPVGSFSLAVVAQPQSTLFLLERPPKPH</sequence>
<keyword evidence="2" id="KW-1185">Reference proteome</keyword>
<reference evidence="1 2" key="1">
    <citation type="submission" date="2024-02" db="EMBL/GenBank/DDBJ databases">
        <title>Marinospirillum sp. MEB 164 isolated from Lonar lake sediment.</title>
        <authorList>
            <person name="Joshi A."/>
            <person name="Thite S."/>
        </authorList>
    </citation>
    <scope>NUCLEOTIDE SEQUENCE [LARGE SCALE GENOMIC DNA]</scope>
    <source>
        <strain evidence="1 2">MEB164</strain>
    </source>
</reference>
<proteinExistence type="predicted"/>
<dbReference type="Proteomes" id="UP001621714">
    <property type="component" value="Unassembled WGS sequence"/>
</dbReference>
<evidence type="ECO:0000313" key="1">
    <source>
        <dbReference type="EMBL" id="MFK7161339.1"/>
    </source>
</evidence>
<evidence type="ECO:0008006" key="3">
    <source>
        <dbReference type="Google" id="ProtNLM"/>
    </source>
</evidence>
<comment type="caution">
    <text evidence="1">The sequence shown here is derived from an EMBL/GenBank/DDBJ whole genome shotgun (WGS) entry which is preliminary data.</text>
</comment>